<dbReference type="AlphaFoldDB" id="A0A8W7Q008"/>
<accession>A0A8W7Q008</accession>
<organism evidence="2">
    <name type="scientific">Anopheles coluzzii</name>
    <name type="common">African malaria mosquito</name>
    <dbReference type="NCBI Taxonomy" id="1518534"/>
    <lineage>
        <taxon>Eukaryota</taxon>
        <taxon>Metazoa</taxon>
        <taxon>Ecdysozoa</taxon>
        <taxon>Arthropoda</taxon>
        <taxon>Hexapoda</taxon>
        <taxon>Insecta</taxon>
        <taxon>Pterygota</taxon>
        <taxon>Neoptera</taxon>
        <taxon>Endopterygota</taxon>
        <taxon>Diptera</taxon>
        <taxon>Nematocera</taxon>
        <taxon>Culicoidea</taxon>
        <taxon>Culicidae</taxon>
        <taxon>Anophelinae</taxon>
        <taxon>Anopheles</taxon>
    </lineage>
</organism>
<name>A0A8W7Q008_ANOCL</name>
<dbReference type="Proteomes" id="UP000075882">
    <property type="component" value="Unassembled WGS sequence"/>
</dbReference>
<protein>
    <submittedName>
        <fullName evidence="2">Uncharacterized protein</fullName>
    </submittedName>
</protein>
<feature type="region of interest" description="Disordered" evidence="1">
    <location>
        <begin position="44"/>
        <end position="76"/>
    </location>
</feature>
<evidence type="ECO:0000256" key="1">
    <source>
        <dbReference type="SAM" id="MobiDB-lite"/>
    </source>
</evidence>
<evidence type="ECO:0000313" key="2">
    <source>
        <dbReference type="EnsemblMetazoa" id="ACOM039804-PA.1"/>
    </source>
</evidence>
<reference evidence="2" key="1">
    <citation type="submission" date="2022-08" db="UniProtKB">
        <authorList>
            <consortium name="EnsemblMetazoa"/>
        </authorList>
    </citation>
    <scope>IDENTIFICATION</scope>
</reference>
<dbReference type="EnsemblMetazoa" id="ACOM039804-RA">
    <property type="protein sequence ID" value="ACOM039804-PA.1"/>
    <property type="gene ID" value="ACOM039804"/>
</dbReference>
<proteinExistence type="predicted"/>
<feature type="region of interest" description="Disordered" evidence="1">
    <location>
        <begin position="1"/>
        <end position="26"/>
    </location>
</feature>
<sequence>MQLADLMDICTSSSSSSSGTQPRNSLNAPPLICLATGCINSQEYHRPEAARPRPPTDQPNDRSTDGTTSSRPGKWKRNGIAKNYIECFVQETQCVLLLLLLQEFCGDTKGV</sequence>